<dbReference type="RefSeq" id="WP_066338621.1">
    <property type="nucleotide sequence ID" value="NZ_CP016503.1"/>
</dbReference>
<dbReference type="AlphaFoldDB" id="A0A1B1U401"/>
<protein>
    <recommendedName>
        <fullName evidence="1">Autotransporter domain-containing protein</fullName>
    </recommendedName>
</protein>
<keyword evidence="3" id="KW-1185">Reference proteome</keyword>
<dbReference type="InterPro" id="IPR036709">
    <property type="entry name" value="Autotransporte_beta_dom_sf"/>
</dbReference>
<dbReference type="Gene3D" id="2.40.128.130">
    <property type="entry name" value="Autotransporter beta-domain"/>
    <property type="match status" value="1"/>
</dbReference>
<dbReference type="KEGG" id="het:BBW65_01235"/>
<dbReference type="InterPro" id="IPR005546">
    <property type="entry name" value="Autotransporte_beta"/>
</dbReference>
<reference evidence="3" key="1">
    <citation type="submission" date="2016-07" db="EMBL/GenBank/DDBJ databases">
        <authorList>
            <person name="Florea S."/>
            <person name="Webb J.S."/>
            <person name="Jaromczyk J."/>
            <person name="Schardl C.L."/>
        </authorList>
    </citation>
    <scope>NUCLEOTIDE SEQUENCE [LARGE SCALE GENOMIC DNA]</scope>
    <source>
        <strain evidence="3">MIT 01-6242</strain>
    </source>
</reference>
<dbReference type="PROSITE" id="PS51208">
    <property type="entry name" value="AUTOTRANSPORTER"/>
    <property type="match status" value="1"/>
</dbReference>
<organism evidence="2 3">
    <name type="scientific">Helicobacter enhydrae</name>
    <dbReference type="NCBI Taxonomy" id="222136"/>
    <lineage>
        <taxon>Bacteria</taxon>
        <taxon>Pseudomonadati</taxon>
        <taxon>Campylobacterota</taxon>
        <taxon>Epsilonproteobacteria</taxon>
        <taxon>Campylobacterales</taxon>
        <taxon>Helicobacteraceae</taxon>
        <taxon>Helicobacter</taxon>
    </lineage>
</organism>
<dbReference type="Proteomes" id="UP000092884">
    <property type="component" value="Chromosome"/>
</dbReference>
<sequence length="346" mass="38894">MKGRHLSQIIVFSSFVCAEDLPREMLFSLFQTQTMTYKTSNVSAFTRLGELRKGTLNNNLWVADAFGVGRLEAYNSFQTNQTSYNQVMMGYDTYAPIGDSRLYFGGMFDVYLANGAILQNRGDTQAYGLSAYVSYHQGNRFYLDGIARLYYSFTQYNLTQAPLNFNDIELGSTNFYLALEAGQKFELVYGLDESFMFIEPSLQLQSGYLSSLDALVSSMEAQAYGYVPFGLNASIAVGKEFDGKGCFGGVRGGLVLGYDYQNGGKIEIPGLVSKSKMHDVRLGVFVESDFTLNDYLRFYAHYHSSFWGQFNEPYAIALGMRVSFGRTNTHRLNVGSDLDWNSQDRQ</sequence>
<evidence type="ECO:0000259" key="1">
    <source>
        <dbReference type="PROSITE" id="PS51208"/>
    </source>
</evidence>
<proteinExistence type="predicted"/>
<dbReference type="SUPFAM" id="SSF103515">
    <property type="entry name" value="Autotransporter"/>
    <property type="match status" value="1"/>
</dbReference>
<dbReference type="STRING" id="222136.BBW65_01235"/>
<dbReference type="Pfam" id="PF03797">
    <property type="entry name" value="Autotransporter"/>
    <property type="match status" value="1"/>
</dbReference>
<dbReference type="NCBIfam" id="TIGR01414">
    <property type="entry name" value="autotrans_barl"/>
    <property type="match status" value="1"/>
</dbReference>
<evidence type="ECO:0000313" key="3">
    <source>
        <dbReference type="Proteomes" id="UP000092884"/>
    </source>
</evidence>
<dbReference type="InterPro" id="IPR006315">
    <property type="entry name" value="OM_autotransptr_brl_dom"/>
</dbReference>
<dbReference type="GO" id="GO:0019867">
    <property type="term" value="C:outer membrane"/>
    <property type="evidence" value="ECO:0007669"/>
    <property type="project" value="InterPro"/>
</dbReference>
<evidence type="ECO:0000313" key="2">
    <source>
        <dbReference type="EMBL" id="ANV97514.1"/>
    </source>
</evidence>
<feature type="domain" description="Autotransporter" evidence="1">
    <location>
        <begin position="53"/>
        <end position="324"/>
    </location>
</feature>
<gene>
    <name evidence="2" type="ORF">BBW65_01235</name>
</gene>
<name>A0A1B1U401_9HELI</name>
<accession>A0A1B1U401</accession>
<dbReference type="EMBL" id="CP016503">
    <property type="protein sequence ID" value="ANV97514.1"/>
    <property type="molecule type" value="Genomic_DNA"/>
</dbReference>